<dbReference type="GO" id="GO:0005524">
    <property type="term" value="F:ATP binding"/>
    <property type="evidence" value="ECO:0007669"/>
    <property type="project" value="UniProtKB-KW"/>
</dbReference>
<evidence type="ECO:0000256" key="3">
    <source>
        <dbReference type="ARBA" id="ARBA00022824"/>
    </source>
</evidence>
<dbReference type="EMBL" id="CATQJL010000326">
    <property type="protein sequence ID" value="CAJ0609133.1"/>
    <property type="molecule type" value="Genomic_DNA"/>
</dbReference>
<dbReference type="InterPro" id="IPR043129">
    <property type="entry name" value="ATPase_NBD"/>
</dbReference>
<feature type="compositionally biased region" description="Basic and acidic residues" evidence="7">
    <location>
        <begin position="900"/>
        <end position="956"/>
    </location>
</feature>
<dbReference type="Pfam" id="PF00012">
    <property type="entry name" value="HSP70"/>
    <property type="match status" value="1"/>
</dbReference>
<accession>A0AA36HEJ0</accession>
<name>A0AA36HEJ0_CYLNA</name>
<dbReference type="PANTHER" id="PTHR45639">
    <property type="entry name" value="HSC70CB, ISOFORM G-RELATED"/>
    <property type="match status" value="1"/>
</dbReference>
<dbReference type="Gene3D" id="3.30.420.40">
    <property type="match status" value="2"/>
</dbReference>
<dbReference type="GO" id="GO:0034663">
    <property type="term" value="C:endoplasmic reticulum chaperone complex"/>
    <property type="evidence" value="ECO:0007669"/>
    <property type="project" value="TreeGrafter"/>
</dbReference>
<dbReference type="Gene3D" id="1.20.1270.10">
    <property type="match status" value="1"/>
</dbReference>
<feature type="compositionally biased region" description="Basic and acidic residues" evidence="7">
    <location>
        <begin position="644"/>
        <end position="665"/>
    </location>
</feature>
<evidence type="ECO:0000256" key="6">
    <source>
        <dbReference type="ARBA" id="ARBA00040503"/>
    </source>
</evidence>
<feature type="compositionally biased region" description="Polar residues" evidence="7">
    <location>
        <begin position="961"/>
        <end position="972"/>
    </location>
</feature>
<dbReference type="SUPFAM" id="SSF100934">
    <property type="entry name" value="Heat shock protein 70kD (HSP70), C-terminal subdomain"/>
    <property type="match status" value="1"/>
</dbReference>
<feature type="region of interest" description="Disordered" evidence="7">
    <location>
        <begin position="588"/>
        <end position="665"/>
    </location>
</feature>
<organism evidence="9 10">
    <name type="scientific">Cylicocyclus nassatus</name>
    <name type="common">Nematode worm</name>
    <dbReference type="NCBI Taxonomy" id="53992"/>
    <lineage>
        <taxon>Eukaryota</taxon>
        <taxon>Metazoa</taxon>
        <taxon>Ecdysozoa</taxon>
        <taxon>Nematoda</taxon>
        <taxon>Chromadorea</taxon>
        <taxon>Rhabditida</taxon>
        <taxon>Rhabditina</taxon>
        <taxon>Rhabditomorpha</taxon>
        <taxon>Strongyloidea</taxon>
        <taxon>Strongylidae</taxon>
        <taxon>Cylicocyclus</taxon>
    </lineage>
</organism>
<keyword evidence="10" id="KW-1185">Reference proteome</keyword>
<protein>
    <recommendedName>
        <fullName evidence="6">Hypoxia up-regulated protein 1</fullName>
    </recommendedName>
</protein>
<keyword evidence="2" id="KW-0547">Nucleotide-binding</keyword>
<comment type="caution">
    <text evidence="9">The sequence shown here is derived from an EMBL/GenBank/DDBJ whole genome shotgun (WGS) entry which is preliminary data.</text>
</comment>
<dbReference type="Gene3D" id="3.30.30.30">
    <property type="match status" value="1"/>
</dbReference>
<feature type="chain" id="PRO_5041291110" description="Hypoxia up-regulated protein 1" evidence="8">
    <location>
        <begin position="27"/>
        <end position="1014"/>
    </location>
</feature>
<gene>
    <name evidence="9" type="ORF">CYNAS_LOCUS21116</name>
</gene>
<reference evidence="9" key="1">
    <citation type="submission" date="2023-07" db="EMBL/GenBank/DDBJ databases">
        <authorList>
            <consortium name="CYATHOMIX"/>
        </authorList>
    </citation>
    <scope>NUCLEOTIDE SEQUENCE</scope>
    <source>
        <strain evidence="9">N/A</strain>
    </source>
</reference>
<evidence type="ECO:0000313" key="10">
    <source>
        <dbReference type="Proteomes" id="UP001176961"/>
    </source>
</evidence>
<evidence type="ECO:0000256" key="7">
    <source>
        <dbReference type="SAM" id="MobiDB-lite"/>
    </source>
</evidence>
<dbReference type="GO" id="GO:0030968">
    <property type="term" value="P:endoplasmic reticulum unfolded protein response"/>
    <property type="evidence" value="ECO:0007669"/>
    <property type="project" value="TreeGrafter"/>
</dbReference>
<evidence type="ECO:0000256" key="8">
    <source>
        <dbReference type="SAM" id="SignalP"/>
    </source>
</evidence>
<proteinExistence type="inferred from homology"/>
<sequence>MIPSLSFRRFFLGLVICACLFVYTDGALAAMSIDLGSEFIKIAIVKPGVPMEIVLNKESRRKTPHTLVIRNNERFFAEAAAAMAVKYPQAGYQHILSLLAKQNGDPSVELYKKRFPFVALGFDEVRKTVVFPSDNATYNVETLLAMILWSARQATEAYAMQRVKDCVITVPIYFNQAERRALVTAADIAGLNLLQLLNDGTAAALNYGVFRRKQITDKPQTMMIYDMGATKTTATIVEYVLEPDKTSKVAKTSNPVVKTIGVGYDRTLGGYEISLRLRDHLVKVVRETMKTSTDITESPRSMAKLLKEADRVKQVLSANKYHFAQVEGLHEEQNFRAKVTREELEELISDLEPRFIQPIKDALAMADKKMEQIDQFVLMGGGTRIPKIQEVLKTVLNGKEVGHFLNTDEAIALGAVYQAADLSKSFRVLPFGVKEMVLYPIQVAFKTKSEDGTYKDVARQIFGHKSFYPTSKKIITFQSYTDDFEVDLRYGALEHMNDEQKKQFGSVELAQISVKGLASAIENNGSCAECEIKGVKTIFGVDLSGIVYVTKTDFVVDQKPSAEELSAYEQALKDYEEAKRIRKEKEEAEKKLREEKEAEERKKKAEEEARKNETDEEEKAHDEGESASSENKTEDAESTTANAEKAETTEQPKEEKKVEVEKPLKAPVEPKTKTLKIRLNTTVIFKDLLDLNEEQIAEAKKILGDFHDAEHQKHRREEAMNALEGLIYDLAVKIEDGEEFAEYLTAEDKEKIAEELKRLRVWMEDDVGIETPTEDFISNKAILDKLTAAAHNRKKERLMYPKMVEAMKSIFNESQTFYKFALNLTTADDPIFTETELEVLSKLINTTTEWWEEKSVAYEKQAKSEEPVMTAEEVATKIRDLDREVKYLLNKMKNFKPKKKVEPKEAEKTNVTDEDSTTERAESSVEEPKTTEDVANETKPEEEKPETKSEEEKAEKPSYVTDGNNSMNSSRNGLYKPRPQFFFSLVKVYGYESFDQDVDSIVKGLDCVIWRLNS</sequence>
<evidence type="ECO:0000256" key="2">
    <source>
        <dbReference type="ARBA" id="ARBA00022741"/>
    </source>
</evidence>
<feature type="region of interest" description="Disordered" evidence="7">
    <location>
        <begin position="898"/>
        <end position="972"/>
    </location>
</feature>
<dbReference type="InterPro" id="IPR013126">
    <property type="entry name" value="Hsp_70_fam"/>
</dbReference>
<feature type="signal peptide" evidence="8">
    <location>
        <begin position="1"/>
        <end position="26"/>
    </location>
</feature>
<dbReference type="PRINTS" id="PR00301">
    <property type="entry name" value="HEATSHOCK70"/>
</dbReference>
<evidence type="ECO:0000256" key="1">
    <source>
        <dbReference type="ARBA" id="ARBA00007381"/>
    </source>
</evidence>
<evidence type="ECO:0000256" key="4">
    <source>
        <dbReference type="ARBA" id="ARBA00022840"/>
    </source>
</evidence>
<dbReference type="PANTHER" id="PTHR45639:SF3">
    <property type="entry name" value="HYPOXIA UP-REGULATED PROTEIN 1"/>
    <property type="match status" value="1"/>
</dbReference>
<keyword evidence="4" id="KW-0067">ATP-binding</keyword>
<evidence type="ECO:0000313" key="9">
    <source>
        <dbReference type="EMBL" id="CAJ0609133.1"/>
    </source>
</evidence>
<dbReference type="SUPFAM" id="SSF53067">
    <property type="entry name" value="Actin-like ATPase domain"/>
    <property type="match status" value="2"/>
</dbReference>
<keyword evidence="5" id="KW-0143">Chaperone</keyword>
<dbReference type="Proteomes" id="UP001176961">
    <property type="component" value="Unassembled WGS sequence"/>
</dbReference>
<keyword evidence="8" id="KW-0732">Signal</keyword>
<dbReference type="GO" id="GO:0140662">
    <property type="term" value="F:ATP-dependent protein folding chaperone"/>
    <property type="evidence" value="ECO:0007669"/>
    <property type="project" value="InterPro"/>
</dbReference>
<feature type="compositionally biased region" description="Basic and acidic residues" evidence="7">
    <location>
        <begin position="588"/>
        <end position="624"/>
    </location>
</feature>
<dbReference type="Gene3D" id="3.90.640.10">
    <property type="entry name" value="Actin, Chain A, domain 4"/>
    <property type="match status" value="1"/>
</dbReference>
<evidence type="ECO:0000256" key="5">
    <source>
        <dbReference type="ARBA" id="ARBA00023186"/>
    </source>
</evidence>
<dbReference type="InterPro" id="IPR029048">
    <property type="entry name" value="HSP70_C_sf"/>
</dbReference>
<dbReference type="CDD" id="cd10230">
    <property type="entry name" value="ASKHA_NBD_HSP70_HYOU1"/>
    <property type="match status" value="1"/>
</dbReference>
<dbReference type="Gene3D" id="2.60.34.10">
    <property type="entry name" value="Substrate Binding Domain Of DNAk, Chain A, domain 1"/>
    <property type="match status" value="1"/>
</dbReference>
<dbReference type="AlphaFoldDB" id="A0AA36HEJ0"/>
<keyword evidence="3" id="KW-0256">Endoplasmic reticulum</keyword>
<dbReference type="InterPro" id="IPR029047">
    <property type="entry name" value="HSP70_peptide-bd_sf"/>
</dbReference>
<comment type="similarity">
    <text evidence="1">Belongs to the heat shock protein 70 family.</text>
</comment>